<dbReference type="EMBL" id="SZYD01000062">
    <property type="protein sequence ID" value="KAD2243192.1"/>
    <property type="molecule type" value="Genomic_DNA"/>
</dbReference>
<dbReference type="Gene3D" id="2.20.25.80">
    <property type="entry name" value="WRKY domain"/>
    <property type="match status" value="2"/>
</dbReference>
<feature type="compositionally biased region" description="Basic and acidic residues" evidence="10">
    <location>
        <begin position="84"/>
        <end position="95"/>
    </location>
</feature>
<proteinExistence type="inferred from homology"/>
<evidence type="ECO:0000256" key="5">
    <source>
        <dbReference type="ARBA" id="ARBA00023015"/>
    </source>
</evidence>
<dbReference type="Proteomes" id="UP000326396">
    <property type="component" value="Unassembled WGS sequence"/>
</dbReference>
<keyword evidence="5" id="KW-0805">Transcription regulation</keyword>
<dbReference type="InterPro" id="IPR036576">
    <property type="entry name" value="WRKY_dom_sf"/>
</dbReference>
<dbReference type="InterPro" id="IPR044810">
    <property type="entry name" value="WRKY_plant"/>
</dbReference>
<evidence type="ECO:0000256" key="3">
    <source>
        <dbReference type="ARBA" id="ARBA00022737"/>
    </source>
</evidence>
<keyword evidence="13" id="KW-1185">Reference proteome</keyword>
<evidence type="ECO:0000256" key="9">
    <source>
        <dbReference type="ARBA" id="ARBA00061157"/>
    </source>
</evidence>
<keyword evidence="2" id="KW-0479">Metal-binding</keyword>
<feature type="domain" description="WRKY" evidence="11">
    <location>
        <begin position="249"/>
        <end position="314"/>
    </location>
</feature>
<feature type="compositionally biased region" description="Polar residues" evidence="10">
    <location>
        <begin position="96"/>
        <end position="106"/>
    </location>
</feature>
<dbReference type="SMART" id="SM00774">
    <property type="entry name" value="WRKY"/>
    <property type="match status" value="2"/>
</dbReference>
<dbReference type="PANTHER" id="PTHR31221:SF141">
    <property type="entry name" value="WRKY PROTEIN"/>
    <property type="match status" value="1"/>
</dbReference>
<evidence type="ECO:0000256" key="7">
    <source>
        <dbReference type="ARBA" id="ARBA00023163"/>
    </source>
</evidence>
<feature type="region of interest" description="Disordered" evidence="10">
    <location>
        <begin position="1"/>
        <end position="32"/>
    </location>
</feature>
<keyword evidence="6" id="KW-0238">DNA-binding</keyword>
<dbReference type="PANTHER" id="PTHR31221">
    <property type="entry name" value="WRKY TRANSCRIPTION FACTOR PROTEIN 1-RELATED"/>
    <property type="match status" value="1"/>
</dbReference>
<name>A0A5N6LKG1_9ASTR</name>
<feature type="region of interest" description="Disordered" evidence="10">
    <location>
        <begin position="76"/>
        <end position="116"/>
    </location>
</feature>
<dbReference type="PROSITE" id="PS50811">
    <property type="entry name" value="WRKY"/>
    <property type="match status" value="2"/>
</dbReference>
<evidence type="ECO:0000256" key="8">
    <source>
        <dbReference type="ARBA" id="ARBA00023242"/>
    </source>
</evidence>
<dbReference type="GO" id="GO:0003700">
    <property type="term" value="F:DNA-binding transcription factor activity"/>
    <property type="evidence" value="ECO:0007669"/>
    <property type="project" value="InterPro"/>
</dbReference>
<keyword evidence="7" id="KW-0804">Transcription</keyword>
<evidence type="ECO:0000256" key="10">
    <source>
        <dbReference type="SAM" id="MobiDB-lite"/>
    </source>
</evidence>
<dbReference type="GO" id="GO:0043565">
    <property type="term" value="F:sequence-specific DNA binding"/>
    <property type="evidence" value="ECO:0007669"/>
    <property type="project" value="InterPro"/>
</dbReference>
<evidence type="ECO:0000259" key="11">
    <source>
        <dbReference type="PROSITE" id="PS50811"/>
    </source>
</evidence>
<dbReference type="GO" id="GO:0046872">
    <property type="term" value="F:metal ion binding"/>
    <property type="evidence" value="ECO:0007669"/>
    <property type="project" value="UniProtKB-KW"/>
</dbReference>
<comment type="caution">
    <text evidence="12">The sequence shown here is derived from an EMBL/GenBank/DDBJ whole genome shotgun (WGS) entry which is preliminary data.</text>
</comment>
<evidence type="ECO:0000256" key="2">
    <source>
        <dbReference type="ARBA" id="ARBA00022723"/>
    </source>
</evidence>
<gene>
    <name evidence="12" type="ORF">E3N88_41573</name>
</gene>
<feature type="domain" description="WRKY" evidence="11">
    <location>
        <begin position="113"/>
        <end position="177"/>
    </location>
</feature>
<comment type="subcellular location">
    <subcellularLocation>
        <location evidence="1">Nucleus</location>
    </subcellularLocation>
</comment>
<keyword evidence="3" id="KW-0677">Repeat</keyword>
<dbReference type="FunFam" id="2.20.25.80:FF:000006">
    <property type="entry name" value="WRKY transcription factor"/>
    <property type="match status" value="1"/>
</dbReference>
<comment type="similarity">
    <text evidence="9">Belongs to the WRKY group I family.</text>
</comment>
<evidence type="ECO:0000256" key="6">
    <source>
        <dbReference type="ARBA" id="ARBA00023125"/>
    </source>
</evidence>
<dbReference type="FunFam" id="2.20.25.80:FF:000003">
    <property type="entry name" value="WRKY transcription factor 57"/>
    <property type="match status" value="1"/>
</dbReference>
<evidence type="ECO:0000256" key="1">
    <source>
        <dbReference type="ARBA" id="ARBA00004123"/>
    </source>
</evidence>
<dbReference type="AlphaFoldDB" id="A0A5N6LKG1"/>
<dbReference type="SUPFAM" id="SSF118290">
    <property type="entry name" value="WRKY DNA-binding domain"/>
    <property type="match status" value="2"/>
</dbReference>
<keyword evidence="4" id="KW-0862">Zinc</keyword>
<dbReference type="Pfam" id="PF03106">
    <property type="entry name" value="WRKY"/>
    <property type="match status" value="2"/>
</dbReference>
<dbReference type="InterPro" id="IPR003657">
    <property type="entry name" value="WRKY_dom"/>
</dbReference>
<protein>
    <recommendedName>
        <fullName evidence="11">WRKY domain-containing protein</fullName>
    </recommendedName>
</protein>
<evidence type="ECO:0000256" key="4">
    <source>
        <dbReference type="ARBA" id="ARBA00022833"/>
    </source>
</evidence>
<dbReference type="OrthoDB" id="2021103at2759"/>
<evidence type="ECO:0000313" key="13">
    <source>
        <dbReference type="Proteomes" id="UP000326396"/>
    </source>
</evidence>
<organism evidence="12 13">
    <name type="scientific">Mikania micrantha</name>
    <name type="common">bitter vine</name>
    <dbReference type="NCBI Taxonomy" id="192012"/>
    <lineage>
        <taxon>Eukaryota</taxon>
        <taxon>Viridiplantae</taxon>
        <taxon>Streptophyta</taxon>
        <taxon>Embryophyta</taxon>
        <taxon>Tracheophyta</taxon>
        <taxon>Spermatophyta</taxon>
        <taxon>Magnoliopsida</taxon>
        <taxon>eudicotyledons</taxon>
        <taxon>Gunneridae</taxon>
        <taxon>Pentapetalae</taxon>
        <taxon>asterids</taxon>
        <taxon>campanulids</taxon>
        <taxon>Asterales</taxon>
        <taxon>Asteraceae</taxon>
        <taxon>Asteroideae</taxon>
        <taxon>Heliantheae alliance</taxon>
        <taxon>Eupatorieae</taxon>
        <taxon>Mikania</taxon>
    </lineage>
</organism>
<dbReference type="GO" id="GO:0005634">
    <property type="term" value="C:nucleus"/>
    <property type="evidence" value="ECO:0007669"/>
    <property type="project" value="UniProtKB-SubCell"/>
</dbReference>
<evidence type="ECO:0000313" key="12">
    <source>
        <dbReference type="EMBL" id="KAD2243192.1"/>
    </source>
</evidence>
<accession>A0A5N6LKG1</accession>
<keyword evidence="8" id="KW-0539">Nucleus</keyword>
<sequence>MTGYTTATGDGGPPPPHQSLPPMITLPPRSDTLAVGLSPGPMTLVSNFFSDHFPDADLRSFSQLIDETMPAAPLLYLNDSDSSSTKKEPEYEKQNQLDLDTESNNPKPELGVTVTKPANDGYKWRKYGQKQVKASELPRCYYKCTQTNCPATKKIGHFLDGNISDIIYKGKHNHEPPTQANHGAPMNQHTSFEQRPADAGQQVNHVVPNEVQGDATNLKKRKTDLGCVDRASSSRVMATESKIVVQTRSEVDILDDGFKWRKYGQKVVKGNTYPRSYYKCASKGCKVRKHVERVYLDPKSVVTTYEGKHKHDIPTVAKRANRNETSFKTERTTLLQLKEEQILS</sequence>
<reference evidence="12 13" key="1">
    <citation type="submission" date="2019-05" db="EMBL/GenBank/DDBJ databases">
        <title>Mikania micrantha, genome provides insights into the molecular mechanism of rapid growth.</title>
        <authorList>
            <person name="Liu B."/>
        </authorList>
    </citation>
    <scope>NUCLEOTIDE SEQUENCE [LARGE SCALE GENOMIC DNA]</scope>
    <source>
        <strain evidence="12">NLD-2019</strain>
        <tissue evidence="12">Leaf</tissue>
    </source>
</reference>